<evidence type="ECO:0000313" key="1">
    <source>
        <dbReference type="EMBL" id="GHD14534.1"/>
    </source>
</evidence>
<comment type="caution">
    <text evidence="1">The sequence shown here is derived from an EMBL/GenBank/DDBJ whole genome shotgun (WGS) entry which is preliminary data.</text>
</comment>
<dbReference type="Proteomes" id="UP000630142">
    <property type="component" value="Unassembled WGS sequence"/>
</dbReference>
<name>A0A8J3GLY5_9HYPH</name>
<accession>A0A8J3GLY5</accession>
<evidence type="ECO:0000313" key="2">
    <source>
        <dbReference type="Proteomes" id="UP000630142"/>
    </source>
</evidence>
<dbReference type="EMBL" id="BMZQ01000002">
    <property type="protein sequence ID" value="GHD14534.1"/>
    <property type="molecule type" value="Genomic_DNA"/>
</dbReference>
<evidence type="ECO:0008006" key="3">
    <source>
        <dbReference type="Google" id="ProtNLM"/>
    </source>
</evidence>
<dbReference type="Gene3D" id="3.40.50.2000">
    <property type="entry name" value="Glycogen Phosphorylase B"/>
    <property type="match status" value="1"/>
</dbReference>
<organism evidence="1 2">
    <name type="scientific">Tianweitania populi</name>
    <dbReference type="NCBI Taxonomy" id="1607949"/>
    <lineage>
        <taxon>Bacteria</taxon>
        <taxon>Pseudomonadati</taxon>
        <taxon>Pseudomonadota</taxon>
        <taxon>Alphaproteobacteria</taxon>
        <taxon>Hyphomicrobiales</taxon>
        <taxon>Phyllobacteriaceae</taxon>
        <taxon>Tianweitania</taxon>
    </lineage>
</organism>
<keyword evidence="2" id="KW-1185">Reference proteome</keyword>
<reference evidence="1" key="2">
    <citation type="submission" date="2020-09" db="EMBL/GenBank/DDBJ databases">
        <authorList>
            <person name="Sun Q."/>
            <person name="Kim S."/>
        </authorList>
    </citation>
    <scope>NUCLEOTIDE SEQUENCE</scope>
    <source>
        <strain evidence="1">KCTC 42249</strain>
    </source>
</reference>
<sequence>MVLGNYPRNDFIFSVSSYIDEYIKIGGSDSVVLPLGPSRLRYYPAKKARNKKAIAVCLRENPLKGTGLALSVALMAQRAGYVVHTFGHDADEWRLELSDVVSHGPLHGRKLAELFSSVGYYVDCSYMEGLGLLPLEAAFCGAIPIVRSLHGLRGTLRDGINCHVLPSDFVPYEFFASLSASAEEEGIRMEACKVKVAVSLEAAVEKLIQVLQLSPESFEGEELPIAEEPRNGRSAQEWERLISHNQHLQEHVEQIRTSTSWRLTGPLRIIGRKLKGIN</sequence>
<dbReference type="AlphaFoldDB" id="A0A8J3GLY5"/>
<dbReference type="SUPFAM" id="SSF53756">
    <property type="entry name" value="UDP-Glycosyltransferase/glycogen phosphorylase"/>
    <property type="match status" value="1"/>
</dbReference>
<reference evidence="1" key="1">
    <citation type="journal article" date="2014" name="Int. J. Syst. Evol. Microbiol.">
        <title>Complete genome sequence of Corynebacterium casei LMG S-19264T (=DSM 44701T), isolated from a smear-ripened cheese.</title>
        <authorList>
            <consortium name="US DOE Joint Genome Institute (JGI-PGF)"/>
            <person name="Walter F."/>
            <person name="Albersmeier A."/>
            <person name="Kalinowski J."/>
            <person name="Ruckert C."/>
        </authorList>
    </citation>
    <scope>NUCLEOTIDE SEQUENCE</scope>
    <source>
        <strain evidence="1">KCTC 42249</strain>
    </source>
</reference>
<protein>
    <recommendedName>
        <fullName evidence="3">Glycosyltransferase</fullName>
    </recommendedName>
</protein>
<gene>
    <name evidence="1" type="ORF">GCM10016234_20210</name>
</gene>
<proteinExistence type="predicted"/>